<dbReference type="RefSeq" id="WP_036545830.1">
    <property type="nucleotide sequence ID" value="NZ_JMSZ01000021.1"/>
</dbReference>
<dbReference type="PATRIC" id="fig|267850.7.peg.1456"/>
<comment type="caution">
    <text evidence="2">The sequence shown here is derived from an EMBL/GenBank/DDBJ whole genome shotgun (WGS) entry which is preliminary data.</text>
</comment>
<dbReference type="PROSITE" id="PS50965">
    <property type="entry name" value="NERD"/>
    <property type="match status" value="1"/>
</dbReference>
<dbReference type="Proteomes" id="UP000027318">
    <property type="component" value="Unassembled WGS sequence"/>
</dbReference>
<dbReference type="AlphaFoldDB" id="A0A063Y3U9"/>
<dbReference type="STRING" id="267850.ADINL_1477"/>
<feature type="domain" description="NERD" evidence="1">
    <location>
        <begin position="19"/>
        <end position="136"/>
    </location>
</feature>
<proteinExistence type="predicted"/>
<dbReference type="Pfam" id="PF08378">
    <property type="entry name" value="NERD"/>
    <property type="match status" value="1"/>
</dbReference>
<accession>A0A063Y3U9</accession>
<name>A0A063Y3U9_9GAMM</name>
<reference evidence="2 3" key="1">
    <citation type="journal article" date="2005" name="Int. J. Syst. Evol. Microbiol.">
        <title>Nitrincola lacisaponensis gen. nov., sp. nov., a novel alkaliphilic bacterium isolated from an alkaline, saline lake.</title>
        <authorList>
            <person name="Dimitriu P.A."/>
            <person name="Shukla S.K."/>
            <person name="Conradt J."/>
            <person name="Marquez M.C."/>
            <person name="Ventosa A."/>
            <person name="Maglia A."/>
            <person name="Peyton B.M."/>
            <person name="Pinkart H.C."/>
            <person name="Mormile M.R."/>
        </authorList>
    </citation>
    <scope>NUCLEOTIDE SEQUENCE [LARGE SCALE GENOMIC DNA]</scope>
    <source>
        <strain evidence="2 3">4CA</strain>
    </source>
</reference>
<protein>
    <recommendedName>
        <fullName evidence="1">NERD domain-containing protein</fullName>
    </recommendedName>
</protein>
<dbReference type="InterPro" id="IPR011528">
    <property type="entry name" value="NERD"/>
</dbReference>
<gene>
    <name evidence="2" type="ORF">ADINL_1477</name>
</gene>
<evidence type="ECO:0000313" key="2">
    <source>
        <dbReference type="EMBL" id="KDE39840.1"/>
    </source>
</evidence>
<dbReference type="EMBL" id="JMSZ01000021">
    <property type="protein sequence ID" value="KDE39840.1"/>
    <property type="molecule type" value="Genomic_DNA"/>
</dbReference>
<dbReference type="OrthoDB" id="5500241at2"/>
<organism evidence="2 3">
    <name type="scientific">Nitrincola lacisaponensis</name>
    <dbReference type="NCBI Taxonomy" id="267850"/>
    <lineage>
        <taxon>Bacteria</taxon>
        <taxon>Pseudomonadati</taxon>
        <taxon>Pseudomonadota</taxon>
        <taxon>Gammaproteobacteria</taxon>
        <taxon>Oceanospirillales</taxon>
        <taxon>Oceanospirillaceae</taxon>
        <taxon>Nitrincola</taxon>
    </lineage>
</organism>
<sequence length="326" mass="37121">MTILKQKDFTEHTNPRLAAGEQQEKDVAFYLRRAFKNNENFLVLNDYRFTFNEEIAQIDHLVVHRTGFIIIESKSIFGEVKVNSHGEWSRSYKGQWTGMPSPIIQAELQKDLLRKLMIANVELFLGKILGIQTQVTHREWDVLCTVSNNCILHREDIPKSISKQVIKSESVADEVKRIGGYSKIGSLLSTKPVFNDEELKNIGEFLLERCLSNVTTNVLSSTNHAEKLESETIEQPIVTKIEAIKEQPNNEKTISLACKKCGETEKLTAQYGKYGYYVQCGVCETNTSMKTPCPACGNPKSRIKKQGNHYWLTCDCSYNEVLFVNK</sequence>
<evidence type="ECO:0000313" key="3">
    <source>
        <dbReference type="Proteomes" id="UP000027318"/>
    </source>
</evidence>
<keyword evidence="3" id="KW-1185">Reference proteome</keyword>
<evidence type="ECO:0000259" key="1">
    <source>
        <dbReference type="PROSITE" id="PS50965"/>
    </source>
</evidence>